<dbReference type="PROSITE" id="PS50110">
    <property type="entry name" value="RESPONSE_REGULATORY"/>
    <property type="match status" value="1"/>
</dbReference>
<evidence type="ECO:0000256" key="1">
    <source>
        <dbReference type="PROSITE-ProRule" id="PRU00169"/>
    </source>
</evidence>
<dbReference type="InterPro" id="IPR013217">
    <property type="entry name" value="Methyltransf_12"/>
</dbReference>
<sequence>MNKKIRIAFVDDNAEQQLRLILGERGYPNRTFRDESGREFELVAYSHPDVFLEAMTLGELNCKAALLDIDFSAVVDKQLRMVDGGTLRKEKWGIEVLHTVKRIDPDFPVVMLTSLDGLGLAFDSGKLGADGYINKSEVTYDSERFFRELADETKAVKSSWKDLDESETAELEASYRSECSKLARIVMHAIGACNLRSIYSHEHLATADEFASEYDEAERKKVATVAYYQYETDRIAELIQRMLDGVSSDQRLRILDVGCGTGRIEEALCESDLSERIDLVAVDFSGAMIRSAHAKLKQRSQTCDVHLGMLGASTTGKLNVSLFRATAERLGFLGEGDAMSFDLVVLGFGFLSYVNYREVLKSNTGDEGPGGVFDLLRPGGKLVFSVYNEASAVYDRIARTHTANDEMPVAAVMDPATGFLQVDLTRNFACDPFTVDRITRFVRQGGLTIDPEDVETFPTLHLMVNQSECADLPTHPIFAPGRWDQSLYELDRRLSKVMPNRGHYIVGVASRPKGESK</sequence>
<keyword evidence="3" id="KW-0489">Methyltransferase</keyword>
<dbReference type="InterPro" id="IPR029063">
    <property type="entry name" value="SAM-dependent_MTases_sf"/>
</dbReference>
<organism evidence="3 4">
    <name type="scientific">Aporhodopirellula aestuarii</name>
    <dbReference type="NCBI Taxonomy" id="2950107"/>
    <lineage>
        <taxon>Bacteria</taxon>
        <taxon>Pseudomonadati</taxon>
        <taxon>Planctomycetota</taxon>
        <taxon>Planctomycetia</taxon>
        <taxon>Pirellulales</taxon>
        <taxon>Pirellulaceae</taxon>
        <taxon>Aporhodopirellula</taxon>
    </lineage>
</organism>
<dbReference type="PANTHER" id="PTHR42912:SF93">
    <property type="entry name" value="N6-ADENOSINE-METHYLTRANSFERASE TMT1A"/>
    <property type="match status" value="1"/>
</dbReference>
<evidence type="ECO:0000259" key="2">
    <source>
        <dbReference type="PROSITE" id="PS50110"/>
    </source>
</evidence>
<dbReference type="GO" id="GO:0008168">
    <property type="term" value="F:methyltransferase activity"/>
    <property type="evidence" value="ECO:0007669"/>
    <property type="project" value="UniProtKB-KW"/>
</dbReference>
<dbReference type="EMBL" id="JAMQBK010000096">
    <property type="protein sequence ID" value="MCM2374659.1"/>
    <property type="molecule type" value="Genomic_DNA"/>
</dbReference>
<name>A0ABT0UCA2_9BACT</name>
<feature type="domain" description="Response regulatory" evidence="2">
    <location>
        <begin position="6"/>
        <end position="150"/>
    </location>
</feature>
<evidence type="ECO:0000313" key="4">
    <source>
        <dbReference type="Proteomes" id="UP001202961"/>
    </source>
</evidence>
<dbReference type="CDD" id="cd00156">
    <property type="entry name" value="REC"/>
    <property type="match status" value="1"/>
</dbReference>
<keyword evidence="4" id="KW-1185">Reference proteome</keyword>
<proteinExistence type="predicted"/>
<dbReference type="InterPro" id="IPR050508">
    <property type="entry name" value="Methyltransf_Superfamily"/>
</dbReference>
<gene>
    <name evidence="3" type="ORF">NB063_28895</name>
</gene>
<evidence type="ECO:0000313" key="3">
    <source>
        <dbReference type="EMBL" id="MCM2374659.1"/>
    </source>
</evidence>
<dbReference type="PANTHER" id="PTHR42912">
    <property type="entry name" value="METHYLTRANSFERASE"/>
    <property type="match status" value="1"/>
</dbReference>
<dbReference type="Proteomes" id="UP001202961">
    <property type="component" value="Unassembled WGS sequence"/>
</dbReference>
<accession>A0ABT0UCA2</accession>
<dbReference type="Pfam" id="PF08242">
    <property type="entry name" value="Methyltransf_12"/>
    <property type="match status" value="1"/>
</dbReference>
<dbReference type="Gene3D" id="3.40.50.2300">
    <property type="match status" value="1"/>
</dbReference>
<protein>
    <submittedName>
        <fullName evidence="3">Methyltransferase domain-containing protein</fullName>
    </submittedName>
</protein>
<feature type="modified residue" description="4-aspartylphosphate" evidence="1">
    <location>
        <position position="68"/>
    </location>
</feature>
<dbReference type="SUPFAM" id="SSF53335">
    <property type="entry name" value="S-adenosyl-L-methionine-dependent methyltransferases"/>
    <property type="match status" value="1"/>
</dbReference>
<keyword evidence="3" id="KW-0808">Transferase</keyword>
<dbReference type="RefSeq" id="WP_250932658.1">
    <property type="nucleotide sequence ID" value="NZ_JAMQBK010000096.1"/>
</dbReference>
<dbReference type="Gene3D" id="3.40.50.150">
    <property type="entry name" value="Vaccinia Virus protein VP39"/>
    <property type="match status" value="1"/>
</dbReference>
<dbReference type="InterPro" id="IPR011006">
    <property type="entry name" value="CheY-like_superfamily"/>
</dbReference>
<dbReference type="InterPro" id="IPR001789">
    <property type="entry name" value="Sig_transdc_resp-reg_receiver"/>
</dbReference>
<dbReference type="CDD" id="cd02440">
    <property type="entry name" value="AdoMet_MTases"/>
    <property type="match status" value="1"/>
</dbReference>
<keyword evidence="1" id="KW-0597">Phosphoprotein</keyword>
<reference evidence="3 4" key="1">
    <citation type="journal article" date="2022" name="Syst. Appl. Microbiol.">
        <title>Rhodopirellula aestuarii sp. nov., a novel member of the genus Rhodopirellula isolated from brackish sediments collected in the Tagus River estuary, Portugal.</title>
        <authorList>
            <person name="Vitorino I.R."/>
            <person name="Klimek D."/>
            <person name="Calusinska M."/>
            <person name="Lobo-da-Cunha A."/>
            <person name="Vasconcelos V."/>
            <person name="Lage O.M."/>
        </authorList>
    </citation>
    <scope>NUCLEOTIDE SEQUENCE [LARGE SCALE GENOMIC DNA]</scope>
    <source>
        <strain evidence="3 4">ICT_H3.1</strain>
    </source>
</reference>
<dbReference type="GO" id="GO:0032259">
    <property type="term" value="P:methylation"/>
    <property type="evidence" value="ECO:0007669"/>
    <property type="project" value="UniProtKB-KW"/>
</dbReference>
<dbReference type="SUPFAM" id="SSF52172">
    <property type="entry name" value="CheY-like"/>
    <property type="match status" value="1"/>
</dbReference>
<comment type="caution">
    <text evidence="3">The sequence shown here is derived from an EMBL/GenBank/DDBJ whole genome shotgun (WGS) entry which is preliminary data.</text>
</comment>